<dbReference type="Proteomes" id="UP000032160">
    <property type="component" value="Chromosome I"/>
</dbReference>
<feature type="signal peptide" evidence="1">
    <location>
        <begin position="1"/>
        <end position="33"/>
    </location>
</feature>
<feature type="chain" id="PRO_5004958201" description="Argininosuccinate lyase" evidence="1">
    <location>
        <begin position="34"/>
        <end position="122"/>
    </location>
</feature>
<name>X5M7J3_9HYPH</name>
<dbReference type="RefSeq" id="WP_043949882.1">
    <property type="nucleotide sequence ID" value="NZ_HG966617.1"/>
</dbReference>
<evidence type="ECO:0008006" key="4">
    <source>
        <dbReference type="Google" id="ProtNLM"/>
    </source>
</evidence>
<sequence length="122" mass="13233">MNFRSIVKSVANANLAAIVAVGLVLGVSSAASADDEDRRVRIVNNTSVAMMEFYASSIASKTWEEDILGQDVLVPGDNVVINIDDGSNACRYDFKAVFLDGDEVTDEDVDVCEVAEYEFTEE</sequence>
<keyword evidence="1" id="KW-0732">Signal</keyword>
<dbReference type="EMBL" id="HG966617">
    <property type="protein sequence ID" value="CDO59133.1"/>
    <property type="molecule type" value="Genomic_DNA"/>
</dbReference>
<proteinExistence type="predicted"/>
<evidence type="ECO:0000313" key="3">
    <source>
        <dbReference type="Proteomes" id="UP000032160"/>
    </source>
</evidence>
<dbReference type="AlphaFoldDB" id="X5M7J3"/>
<dbReference type="STRING" id="1458461.BN1012_Phect919"/>
<reference evidence="2 3" key="1">
    <citation type="journal article" date="2014" name="Front. Genet.">
        <title>Genome and metabolic network of "Candidatus Phaeomarinobacter ectocarpi" Ec32, a new candidate genus of Alphaproteobacteria frequently associated with brown algae.</title>
        <authorList>
            <person name="Dittami S.M."/>
            <person name="Barbeyron T."/>
            <person name="Boyen C."/>
            <person name="Cambefort J."/>
            <person name="Collet G."/>
            <person name="Delage L."/>
            <person name="Gobet A."/>
            <person name="Groisillier A."/>
            <person name="Leblanc C."/>
            <person name="Michel G."/>
            <person name="Scornet D."/>
            <person name="Siegel A."/>
            <person name="Tapia J.E."/>
            <person name="Tonon T."/>
        </authorList>
    </citation>
    <scope>NUCLEOTIDE SEQUENCE [LARGE SCALE GENOMIC DNA]</scope>
    <source>
        <strain evidence="2 3">Ec32</strain>
    </source>
</reference>
<organism evidence="2 3">
    <name type="scientific">Candidatus Phaeomarinibacter ectocarpi</name>
    <dbReference type="NCBI Taxonomy" id="1458461"/>
    <lineage>
        <taxon>Bacteria</taxon>
        <taxon>Pseudomonadati</taxon>
        <taxon>Pseudomonadota</taxon>
        <taxon>Alphaproteobacteria</taxon>
        <taxon>Hyphomicrobiales</taxon>
        <taxon>Parvibaculaceae</taxon>
        <taxon>Candidatus Phaeomarinibacter</taxon>
    </lineage>
</organism>
<dbReference type="OrthoDB" id="4736977at2"/>
<dbReference type="KEGG" id="pect:BN1012_Phect919"/>
<dbReference type="HOGENOM" id="CLU_139214_1_0_5"/>
<protein>
    <recommendedName>
        <fullName evidence="4">Argininosuccinate lyase</fullName>
    </recommendedName>
</protein>
<evidence type="ECO:0000256" key="1">
    <source>
        <dbReference type="SAM" id="SignalP"/>
    </source>
</evidence>
<accession>X5M7J3</accession>
<evidence type="ECO:0000313" key="2">
    <source>
        <dbReference type="EMBL" id="CDO59133.1"/>
    </source>
</evidence>
<gene>
    <name evidence="2" type="ORF">BN1012_Phect919</name>
</gene>
<keyword evidence="3" id="KW-1185">Reference proteome</keyword>
<dbReference type="PATRIC" id="fig|1458461.3.peg.919"/>